<comment type="caution">
    <text evidence="3">The sequence shown here is derived from an EMBL/GenBank/DDBJ whole genome shotgun (WGS) entry which is preliminary data.</text>
</comment>
<keyword evidence="2" id="KW-0812">Transmembrane</keyword>
<dbReference type="Proteomes" id="UP000829685">
    <property type="component" value="Unassembled WGS sequence"/>
</dbReference>
<sequence>MVQSGSLDPSNARCEVAGATSYSPGMCPGHMTSVTVSVNGDEYVDICCESGFSWDRTGCLSIFTEARSILLAPEITTADTWSQIVGGLASHTPMLAAWHTTDLGLFPSDVQAQRRAFIAGSTATSTPTATFTGARQTSNSITDPAPPSTSGDVRGAASEQSLSPAAKIGIGVGAAISGIAVLAYVSACLWKRRQRWRLPHQRAEELDSNNTTTWKLWLGHAWRAESGGDPRAELSSEPQMELDGQPRAELQGSPVYYRGQIPEKEKV</sequence>
<proteinExistence type="predicted"/>
<gene>
    <name evidence="3" type="ORF">JX265_006479</name>
</gene>
<keyword evidence="2" id="KW-1133">Transmembrane helix</keyword>
<feature type="region of interest" description="Disordered" evidence="1">
    <location>
        <begin position="227"/>
        <end position="267"/>
    </location>
</feature>
<accession>A0A9Q0AQJ7</accession>
<evidence type="ECO:0000313" key="3">
    <source>
        <dbReference type="EMBL" id="KAI1869389.1"/>
    </source>
</evidence>
<evidence type="ECO:0000313" key="4">
    <source>
        <dbReference type="Proteomes" id="UP000829685"/>
    </source>
</evidence>
<name>A0A9Q0AQJ7_9PEZI</name>
<protein>
    <submittedName>
        <fullName evidence="3">Uncharacterized protein</fullName>
    </submittedName>
</protein>
<evidence type="ECO:0000256" key="2">
    <source>
        <dbReference type="SAM" id="Phobius"/>
    </source>
</evidence>
<feature type="region of interest" description="Disordered" evidence="1">
    <location>
        <begin position="128"/>
        <end position="158"/>
    </location>
</feature>
<dbReference type="EMBL" id="JAFIMR010000015">
    <property type="protein sequence ID" value="KAI1869389.1"/>
    <property type="molecule type" value="Genomic_DNA"/>
</dbReference>
<organism evidence="3 4">
    <name type="scientific">Neoarthrinium moseri</name>
    <dbReference type="NCBI Taxonomy" id="1658444"/>
    <lineage>
        <taxon>Eukaryota</taxon>
        <taxon>Fungi</taxon>
        <taxon>Dikarya</taxon>
        <taxon>Ascomycota</taxon>
        <taxon>Pezizomycotina</taxon>
        <taxon>Sordariomycetes</taxon>
        <taxon>Xylariomycetidae</taxon>
        <taxon>Amphisphaeriales</taxon>
        <taxon>Apiosporaceae</taxon>
        <taxon>Neoarthrinium</taxon>
    </lineage>
</organism>
<dbReference type="AlphaFoldDB" id="A0A9Q0AQJ7"/>
<keyword evidence="2" id="KW-0472">Membrane</keyword>
<keyword evidence="4" id="KW-1185">Reference proteome</keyword>
<feature type="transmembrane region" description="Helical" evidence="2">
    <location>
        <begin position="168"/>
        <end position="190"/>
    </location>
</feature>
<reference evidence="3" key="1">
    <citation type="submission" date="2021-03" db="EMBL/GenBank/DDBJ databases">
        <title>Revisited historic fungal species revealed as producer of novel bioactive compounds through whole genome sequencing and comparative genomics.</title>
        <authorList>
            <person name="Vignolle G.A."/>
            <person name="Hochenegger N."/>
            <person name="Mach R.L."/>
            <person name="Mach-Aigner A.R."/>
            <person name="Javad Rahimi M."/>
            <person name="Salim K.A."/>
            <person name="Chan C.M."/>
            <person name="Lim L.B.L."/>
            <person name="Cai F."/>
            <person name="Druzhinina I.S."/>
            <person name="U'Ren J.M."/>
            <person name="Derntl C."/>
        </authorList>
    </citation>
    <scope>NUCLEOTIDE SEQUENCE</scope>
    <source>
        <strain evidence="3">TUCIM 5799</strain>
    </source>
</reference>
<evidence type="ECO:0000256" key="1">
    <source>
        <dbReference type="SAM" id="MobiDB-lite"/>
    </source>
</evidence>